<dbReference type="SUPFAM" id="SSF51395">
    <property type="entry name" value="FMN-linked oxidoreductases"/>
    <property type="match status" value="1"/>
</dbReference>
<protein>
    <submittedName>
        <fullName evidence="6">FMN-binding glutamate synthase family protein</fullName>
    </submittedName>
</protein>
<feature type="compositionally biased region" description="Low complexity" evidence="4">
    <location>
        <begin position="113"/>
        <end position="123"/>
    </location>
</feature>
<evidence type="ECO:0000313" key="6">
    <source>
        <dbReference type="EMBL" id="MCK0198666.1"/>
    </source>
</evidence>
<evidence type="ECO:0000256" key="1">
    <source>
        <dbReference type="ARBA" id="ARBA00009716"/>
    </source>
</evidence>
<dbReference type="PIRSF" id="PIRSF006429">
    <property type="entry name" value="GOGAT_lg_2"/>
    <property type="match status" value="1"/>
</dbReference>
<dbReference type="RefSeq" id="WP_247030564.1">
    <property type="nucleotide sequence ID" value="NZ_JALKCH010000013.1"/>
</dbReference>
<dbReference type="PANTHER" id="PTHR43819">
    <property type="entry name" value="ARCHAEAL-TYPE GLUTAMATE SYNTHASE [NADPH]"/>
    <property type="match status" value="1"/>
</dbReference>
<comment type="caution">
    <text evidence="6">The sequence shown here is derived from an EMBL/GenBank/DDBJ whole genome shotgun (WGS) entry which is preliminary data.</text>
</comment>
<dbReference type="InterPro" id="IPR043578">
    <property type="entry name" value="GltB_archl_type"/>
</dbReference>
<dbReference type="Proteomes" id="UP001203284">
    <property type="component" value="Unassembled WGS sequence"/>
</dbReference>
<sequence length="445" mass="47253">MNDITNTPRTLPRTSATFDDYTLSEIRRAAATGIYDIRGAGAKRKVPHFDDLLFLGASMSRYPLEGYRERCDTSVVLGTRFAKKPIELKIPVTIAGMSFGSLSANAKEALGRGASAMGTSTTTGDGGMTQEERGHSKTLVYQYLPSRYGMNPDDLRKADAIEVVVGQGAKPGGGGMLLGQKITDRVAKMRTLPPGIDQRSACRHPDWTGPDDLEIKIGELREITDWEKPIYVKVGAARPYYDTALAVKSGADVVVVDGMQGGTAATQDVFIEHVGIPTLAAVRQAVKALQDLGMHRKVQLIVSGGIRNGADVAKALALGADAVAIGTAALVALGDNDPRYAAEYEALGTKPGAYDDWHEGRDPAGITTQDPALMARLDPVAAGRRLANYLAVLTLECQTIARACGKSHVHNLEPDDLVALTIEAAAMANVPLAGTSWIPGVNGNF</sequence>
<name>A0ABT0DFD1_9HYPH</name>
<evidence type="ECO:0000313" key="7">
    <source>
        <dbReference type="Proteomes" id="UP001203284"/>
    </source>
</evidence>
<dbReference type="InterPro" id="IPR013785">
    <property type="entry name" value="Aldolase_TIM"/>
</dbReference>
<feature type="domain" description="Glutamate synthase" evidence="5">
    <location>
        <begin position="358"/>
        <end position="406"/>
    </location>
</feature>
<evidence type="ECO:0000256" key="3">
    <source>
        <dbReference type="PIRNR" id="PIRNR006429"/>
    </source>
</evidence>
<keyword evidence="2" id="KW-0560">Oxidoreductase</keyword>
<evidence type="ECO:0000256" key="4">
    <source>
        <dbReference type="SAM" id="MobiDB-lite"/>
    </source>
</evidence>
<feature type="domain" description="Glutamate synthase" evidence="5">
    <location>
        <begin position="79"/>
        <end position="334"/>
    </location>
</feature>
<keyword evidence="7" id="KW-1185">Reference proteome</keyword>
<evidence type="ECO:0000256" key="2">
    <source>
        <dbReference type="ARBA" id="ARBA00023002"/>
    </source>
</evidence>
<dbReference type="CDD" id="cd02808">
    <property type="entry name" value="GltS_FMN"/>
    <property type="match status" value="1"/>
</dbReference>
<accession>A0ABT0DFD1</accession>
<organism evidence="6 7">
    <name type="scientific">Ancylobacter crimeensis</name>
    <dbReference type="NCBI Taxonomy" id="2579147"/>
    <lineage>
        <taxon>Bacteria</taxon>
        <taxon>Pseudomonadati</taxon>
        <taxon>Pseudomonadota</taxon>
        <taxon>Alphaproteobacteria</taxon>
        <taxon>Hyphomicrobiales</taxon>
        <taxon>Xanthobacteraceae</taxon>
        <taxon>Ancylobacter</taxon>
    </lineage>
</organism>
<proteinExistence type="inferred from homology"/>
<gene>
    <name evidence="6" type="ORF">MWN34_17350</name>
</gene>
<dbReference type="InterPro" id="IPR024188">
    <property type="entry name" value="GltB"/>
</dbReference>
<dbReference type="EMBL" id="JALKCH010000013">
    <property type="protein sequence ID" value="MCK0198666.1"/>
    <property type="molecule type" value="Genomic_DNA"/>
</dbReference>
<reference evidence="6 7" key="1">
    <citation type="submission" date="2022-04" db="EMBL/GenBank/DDBJ databases">
        <authorList>
            <person name="Grouzdev D.S."/>
            <person name="Pantiukh K.S."/>
            <person name="Krutkina M.S."/>
        </authorList>
    </citation>
    <scope>NUCLEOTIDE SEQUENCE [LARGE SCALE GENOMIC DNA]</scope>
    <source>
        <strain evidence="6 7">6x-1</strain>
    </source>
</reference>
<comment type="similarity">
    <text evidence="1 3">Belongs to the glutamate synthase family.</text>
</comment>
<dbReference type="PIRSF" id="PIRSF500061">
    <property type="entry name" value="GOGAT_lg2_archl"/>
    <property type="match status" value="1"/>
</dbReference>
<evidence type="ECO:0000259" key="5">
    <source>
        <dbReference type="Pfam" id="PF01645"/>
    </source>
</evidence>
<dbReference type="Pfam" id="PF01645">
    <property type="entry name" value="Glu_synthase"/>
    <property type="match status" value="2"/>
</dbReference>
<dbReference type="InterPro" id="IPR002932">
    <property type="entry name" value="Glu_synthdom"/>
</dbReference>
<dbReference type="Gene3D" id="3.20.20.70">
    <property type="entry name" value="Aldolase class I"/>
    <property type="match status" value="1"/>
</dbReference>
<feature type="region of interest" description="Disordered" evidence="4">
    <location>
        <begin position="113"/>
        <end position="134"/>
    </location>
</feature>
<dbReference type="PANTHER" id="PTHR43819:SF1">
    <property type="entry name" value="ARCHAEAL-TYPE GLUTAMATE SYNTHASE [NADPH]"/>
    <property type="match status" value="1"/>
</dbReference>